<dbReference type="OrthoDB" id="3422944at2"/>
<dbReference type="EMBL" id="FUZU01000001">
    <property type="protein sequence ID" value="SKC64209.1"/>
    <property type="molecule type" value="Genomic_DNA"/>
</dbReference>
<keyword evidence="2" id="KW-1185">Reference proteome</keyword>
<dbReference type="AlphaFoldDB" id="A0A1T5KL75"/>
<protein>
    <submittedName>
        <fullName evidence="1">Uncharacterized protein</fullName>
    </submittedName>
</protein>
<dbReference type="Proteomes" id="UP000190961">
    <property type="component" value="Unassembled WGS sequence"/>
</dbReference>
<gene>
    <name evidence="1" type="ORF">SAMN05660236_2303</name>
</gene>
<dbReference type="RefSeq" id="WP_079686765.1">
    <property type="nucleotide sequence ID" value="NZ_FUZU01000001.1"/>
</dbReference>
<sequence length="280" mass="32456">MNYFYELDRDVSIKRIVSHSDAKGQIKPLIEDPSQVSILEWEIITGLIRLITDVLHHSQWSLYFKHPMSLKNGKYIFPLLLVSHSVAEDTQTIHTSLLRHTTAWLHGRYMFIERIQVKVVTYTELEVNRSLQFLVKIIYYRVAGIAIESSFRNFRIGRDSIHLLPQVHQRAEALRQAVRTAAPETLSAHIHFVIRLLLRAAFELVSEKERIFTRDVTICTQSFCKHYPEYATLPNMLLSYLTTPGYTLNGLLQSVTEFENLLLTEYSKIINDENHATGKS</sequence>
<evidence type="ECO:0000313" key="2">
    <source>
        <dbReference type="Proteomes" id="UP000190961"/>
    </source>
</evidence>
<proteinExistence type="predicted"/>
<organism evidence="1 2">
    <name type="scientific">Ohtaekwangia koreensis</name>
    <dbReference type="NCBI Taxonomy" id="688867"/>
    <lineage>
        <taxon>Bacteria</taxon>
        <taxon>Pseudomonadati</taxon>
        <taxon>Bacteroidota</taxon>
        <taxon>Cytophagia</taxon>
        <taxon>Cytophagales</taxon>
        <taxon>Fulvivirgaceae</taxon>
        <taxon>Ohtaekwangia</taxon>
    </lineage>
</organism>
<evidence type="ECO:0000313" key="1">
    <source>
        <dbReference type="EMBL" id="SKC64209.1"/>
    </source>
</evidence>
<reference evidence="1 2" key="1">
    <citation type="submission" date="2017-02" db="EMBL/GenBank/DDBJ databases">
        <authorList>
            <person name="Peterson S.W."/>
        </authorList>
    </citation>
    <scope>NUCLEOTIDE SEQUENCE [LARGE SCALE GENOMIC DNA]</scope>
    <source>
        <strain evidence="1 2">DSM 25262</strain>
    </source>
</reference>
<name>A0A1T5KL75_9BACT</name>
<dbReference type="STRING" id="688867.SAMN05660236_2303"/>
<accession>A0A1T5KL75</accession>